<dbReference type="SUPFAM" id="SSF51905">
    <property type="entry name" value="FAD/NAD(P)-binding domain"/>
    <property type="match status" value="1"/>
</dbReference>
<feature type="domain" description="Glucose-methanol-choline oxidoreductase C-terminal" evidence="16">
    <location>
        <begin position="612"/>
        <end position="758"/>
    </location>
</feature>
<evidence type="ECO:0000256" key="9">
    <source>
        <dbReference type="ARBA" id="ARBA00022989"/>
    </source>
</evidence>
<dbReference type="Pfam" id="PF00890">
    <property type="entry name" value="FAD_binding_2"/>
    <property type="match status" value="1"/>
</dbReference>
<accession>A0A423W4M1</accession>
<organism evidence="17 18">
    <name type="scientific">Cytospora chrysosperma</name>
    <name type="common">Cytospora canker fungus</name>
    <name type="synonym">Sphaeria chrysosperma</name>
    <dbReference type="NCBI Taxonomy" id="252740"/>
    <lineage>
        <taxon>Eukaryota</taxon>
        <taxon>Fungi</taxon>
        <taxon>Dikarya</taxon>
        <taxon>Ascomycota</taxon>
        <taxon>Pezizomycotina</taxon>
        <taxon>Sordariomycetes</taxon>
        <taxon>Sordariomycetidae</taxon>
        <taxon>Diaporthales</taxon>
        <taxon>Cytosporaceae</taxon>
        <taxon>Cytospora</taxon>
    </lineage>
</organism>
<feature type="active site" description="Proton acceptor" evidence="13">
    <location>
        <position position="706"/>
    </location>
</feature>
<dbReference type="InterPro" id="IPR007867">
    <property type="entry name" value="GMC_OxRtase_C"/>
</dbReference>
<evidence type="ECO:0000259" key="15">
    <source>
        <dbReference type="Pfam" id="PF00890"/>
    </source>
</evidence>
<dbReference type="Gene3D" id="3.50.50.60">
    <property type="entry name" value="FAD/NAD(P)-binding domain"/>
    <property type="match status" value="2"/>
</dbReference>
<keyword evidence="8" id="KW-0274">FAD</keyword>
<evidence type="ECO:0000256" key="13">
    <source>
        <dbReference type="PIRSR" id="PIRSR028937-1"/>
    </source>
</evidence>
<protein>
    <recommendedName>
        <fullName evidence="5 12">Long-chain-alcohol oxidase</fullName>
        <ecNumber evidence="5 12">1.1.3.20</ecNumber>
    </recommendedName>
</protein>
<dbReference type="STRING" id="252740.A0A423W4M1"/>
<dbReference type="Proteomes" id="UP000284375">
    <property type="component" value="Unassembled WGS sequence"/>
</dbReference>
<dbReference type="EC" id="1.1.3.20" evidence="5 12"/>
<sequence>MATTEALIAPAPQCPAMPELPPDDFWTEAQWAVYVALMDTIVPAVVSKSSLTDKEGQLGIADAHYSSVVKSGQVTVIERADEDSMRAYLEDKPSNHPAIRAMQLRIVARLPAKQKAALGGFLSSLSSSIGAFLLTGYCIPFHQQPAHIRESIVQGWHNSWIPTLRTVARSLVRLSQVGWLMASPIFRQVVGYPDVPVNWRPGPEFGYNFLQFPASPSPSPSLSPSADHGPGSGVPPPATIETDIVIVGSGCGGAVCAKVLAEAGHRVVVVEKGYHFPTSMLPMPGPVASRYLFDKTVLGSVDSSIGVVSGATWGGGGTVNWSVSLETQDFVRKEWAAEGLTWFDGPDYQECMNRVCDRMGVSADPVVQSHRGRMLLEGSKKLGWKAAVCPQNSGGKEHSCGHCTMGCGSGEKQGPATCWLPDAAKAGAEFIEGFAVDKILFDEVDGTRKATGVVGQWTSRDSQGGIGGPAEERTVRKVIVKAKRVIVACNAVFSPLLLMKSGLTNPNIGRNLYLHPCNMAGGFYPENTRPWEGAIITSYCSEFENLDGQGHGVKLETTNMTPYTCLSAMPWRSGLDFKLACLRYRHFAAYISVVRDRDPGRVTMDPVTGGLQIEYTPSAFDRSHALEGLVAICKILYVTGAKAIDPFIHGVEPFVRDDAELQSMAEQEKGKGDGLYQVDDPRFLAWLDKARRLGKVLGNTPCSSAHQMGTCRMSATEEKGVVDPYGKVWGTDGLYVADSSVFPSASGVNPMITVMAIADWIARAVDRDLKGGKQ</sequence>
<gene>
    <name evidence="17" type="ORF">VSDG_04427</name>
</gene>
<name>A0A423W4M1_CYTCH</name>
<keyword evidence="11" id="KW-0472">Membrane</keyword>
<proteinExistence type="inferred from homology"/>
<evidence type="ECO:0000256" key="3">
    <source>
        <dbReference type="ARBA" id="ARBA00004370"/>
    </source>
</evidence>
<evidence type="ECO:0000313" key="17">
    <source>
        <dbReference type="EMBL" id="ROV98279.1"/>
    </source>
</evidence>
<keyword evidence="9" id="KW-1133">Transmembrane helix</keyword>
<evidence type="ECO:0000256" key="11">
    <source>
        <dbReference type="ARBA" id="ARBA00023136"/>
    </source>
</evidence>
<evidence type="ECO:0000313" key="18">
    <source>
        <dbReference type="Proteomes" id="UP000284375"/>
    </source>
</evidence>
<comment type="similarity">
    <text evidence="4 12">Belongs to the GMC oxidoreductase family.</text>
</comment>
<dbReference type="PANTHER" id="PTHR46056:SF12">
    <property type="entry name" value="LONG-CHAIN-ALCOHOL OXIDASE"/>
    <property type="match status" value="1"/>
</dbReference>
<dbReference type="InterPro" id="IPR012400">
    <property type="entry name" value="Long_Oxdase"/>
</dbReference>
<dbReference type="OrthoDB" id="269227at2759"/>
<dbReference type="InterPro" id="IPR003953">
    <property type="entry name" value="FAD-dep_OxRdtase_2_FAD-bd"/>
</dbReference>
<evidence type="ECO:0000256" key="7">
    <source>
        <dbReference type="ARBA" id="ARBA00022692"/>
    </source>
</evidence>
<dbReference type="GO" id="GO:0046577">
    <property type="term" value="F:long-chain-alcohol oxidase activity"/>
    <property type="evidence" value="ECO:0007669"/>
    <property type="project" value="UniProtKB-EC"/>
</dbReference>
<dbReference type="Pfam" id="PF00732">
    <property type="entry name" value="GMC_oxred_N"/>
    <property type="match status" value="1"/>
</dbReference>
<evidence type="ECO:0000256" key="6">
    <source>
        <dbReference type="ARBA" id="ARBA00022630"/>
    </source>
</evidence>
<dbReference type="EMBL" id="LJZO01000014">
    <property type="protein sequence ID" value="ROV98279.1"/>
    <property type="molecule type" value="Genomic_DNA"/>
</dbReference>
<feature type="domain" description="FAD-dependent oxidoreductase 2 FAD-binding" evidence="15">
    <location>
        <begin position="243"/>
        <end position="275"/>
    </location>
</feature>
<reference evidence="17 18" key="1">
    <citation type="submission" date="2015-09" db="EMBL/GenBank/DDBJ databases">
        <title>Host preference determinants of Valsa canker pathogens revealed by comparative genomics.</title>
        <authorList>
            <person name="Yin Z."/>
            <person name="Huang L."/>
        </authorList>
    </citation>
    <scope>NUCLEOTIDE SEQUENCE [LARGE SCALE GENOMIC DNA]</scope>
    <source>
        <strain evidence="17 18">YSFL</strain>
    </source>
</reference>
<evidence type="ECO:0000256" key="4">
    <source>
        <dbReference type="ARBA" id="ARBA00010790"/>
    </source>
</evidence>
<comment type="caution">
    <text evidence="17">The sequence shown here is derived from an EMBL/GenBank/DDBJ whole genome shotgun (WGS) entry which is preliminary data.</text>
</comment>
<keyword evidence="10 12" id="KW-0560">Oxidoreductase</keyword>
<evidence type="ECO:0000256" key="5">
    <source>
        <dbReference type="ARBA" id="ARBA00013125"/>
    </source>
</evidence>
<dbReference type="AlphaFoldDB" id="A0A423W4M1"/>
<evidence type="ECO:0000256" key="1">
    <source>
        <dbReference type="ARBA" id="ARBA00000920"/>
    </source>
</evidence>
<dbReference type="PANTHER" id="PTHR46056">
    <property type="entry name" value="LONG-CHAIN-ALCOHOL OXIDASE"/>
    <property type="match status" value="1"/>
</dbReference>
<dbReference type="InterPro" id="IPR036188">
    <property type="entry name" value="FAD/NAD-bd_sf"/>
</dbReference>
<evidence type="ECO:0000259" key="14">
    <source>
        <dbReference type="Pfam" id="PF00732"/>
    </source>
</evidence>
<evidence type="ECO:0000256" key="12">
    <source>
        <dbReference type="PIRNR" id="PIRNR028937"/>
    </source>
</evidence>
<dbReference type="PIRSF" id="PIRSF028937">
    <property type="entry name" value="Lg_Ch_AO"/>
    <property type="match status" value="1"/>
</dbReference>
<evidence type="ECO:0000256" key="10">
    <source>
        <dbReference type="ARBA" id="ARBA00023002"/>
    </source>
</evidence>
<feature type="domain" description="Glucose-methanol-choline oxidoreductase N-terminal" evidence="14">
    <location>
        <begin position="297"/>
        <end position="517"/>
    </location>
</feature>
<evidence type="ECO:0000256" key="8">
    <source>
        <dbReference type="ARBA" id="ARBA00022827"/>
    </source>
</evidence>
<keyword evidence="18" id="KW-1185">Reference proteome</keyword>
<comment type="subcellular location">
    <subcellularLocation>
        <location evidence="3">Membrane</location>
    </subcellularLocation>
</comment>
<evidence type="ECO:0000259" key="16">
    <source>
        <dbReference type="Pfam" id="PF05199"/>
    </source>
</evidence>
<keyword evidence="7" id="KW-0812">Transmembrane</keyword>
<dbReference type="GO" id="GO:0016020">
    <property type="term" value="C:membrane"/>
    <property type="evidence" value="ECO:0007669"/>
    <property type="project" value="UniProtKB-SubCell"/>
</dbReference>
<evidence type="ECO:0000256" key="2">
    <source>
        <dbReference type="ARBA" id="ARBA00003842"/>
    </source>
</evidence>
<dbReference type="InterPro" id="IPR000172">
    <property type="entry name" value="GMC_OxRdtase_N"/>
</dbReference>
<comment type="catalytic activity">
    <reaction evidence="1 12">
        <text>a long-chain primary fatty alcohol + O2 = a long-chain fatty aldehyde + H2O2</text>
        <dbReference type="Rhea" id="RHEA:22756"/>
        <dbReference type="ChEBI" id="CHEBI:15379"/>
        <dbReference type="ChEBI" id="CHEBI:16240"/>
        <dbReference type="ChEBI" id="CHEBI:17176"/>
        <dbReference type="ChEBI" id="CHEBI:77396"/>
        <dbReference type="EC" id="1.1.3.20"/>
    </reaction>
</comment>
<dbReference type="Pfam" id="PF05199">
    <property type="entry name" value="GMC_oxred_C"/>
    <property type="match status" value="1"/>
</dbReference>
<keyword evidence="6" id="KW-0285">Flavoprotein</keyword>
<comment type="function">
    <text evidence="2">Long-chain fatty alcohol oxidase involved in the omega-oxidation pathway of lipid degradation.</text>
</comment>
<dbReference type="GO" id="GO:0050660">
    <property type="term" value="F:flavin adenine dinucleotide binding"/>
    <property type="evidence" value="ECO:0007669"/>
    <property type="project" value="InterPro"/>
</dbReference>